<dbReference type="Proteomes" id="UP000247832">
    <property type="component" value="Unassembled WGS sequence"/>
</dbReference>
<accession>A0A2V5LFA8</accession>
<protein>
    <submittedName>
        <fullName evidence="1">Uncharacterized protein</fullName>
    </submittedName>
</protein>
<gene>
    <name evidence="1" type="ORF">CVV68_19990</name>
</gene>
<organism evidence="1 2">
    <name type="scientific">Arthrobacter livingstonensis</name>
    <dbReference type="NCBI Taxonomy" id="670078"/>
    <lineage>
        <taxon>Bacteria</taxon>
        <taxon>Bacillati</taxon>
        <taxon>Actinomycetota</taxon>
        <taxon>Actinomycetes</taxon>
        <taxon>Micrococcales</taxon>
        <taxon>Micrococcaceae</taxon>
        <taxon>Arthrobacter</taxon>
    </lineage>
</organism>
<evidence type="ECO:0000313" key="2">
    <source>
        <dbReference type="Proteomes" id="UP000247832"/>
    </source>
</evidence>
<comment type="caution">
    <text evidence="1">The sequence shown here is derived from an EMBL/GenBank/DDBJ whole genome shotgun (WGS) entry which is preliminary data.</text>
</comment>
<proteinExistence type="predicted"/>
<dbReference type="EMBL" id="QJVD01000033">
    <property type="protein sequence ID" value="PYI64990.1"/>
    <property type="molecule type" value="Genomic_DNA"/>
</dbReference>
<name>A0A2V5LFA8_9MICC</name>
<evidence type="ECO:0000313" key="1">
    <source>
        <dbReference type="EMBL" id="PYI64990.1"/>
    </source>
</evidence>
<reference evidence="1 2" key="1">
    <citation type="submission" date="2018-05" db="EMBL/GenBank/DDBJ databases">
        <title>Genetic diversity of glacier-inhabiting Cryobacterium bacteria in China and description of Cryobacterium mengkeensis sp. nov. and Arthrobacter glacialis sp. nov.</title>
        <authorList>
            <person name="Liu Q."/>
            <person name="Xin Y.-H."/>
        </authorList>
    </citation>
    <scope>NUCLEOTIDE SEQUENCE [LARGE SCALE GENOMIC DNA]</scope>
    <source>
        <strain evidence="1 2">LI2</strain>
    </source>
</reference>
<sequence length="110" mass="12136">MCYMIIELFDEDTGEYRIRTGTGSYYLLDLDRRTLTRLKAAAPLAPDYAYEAPVDLRSDGEPLDVLPVSECSVGERGLFILQVGDIPSMPTVRSTSEILEIIHLAGPTIG</sequence>
<dbReference type="AlphaFoldDB" id="A0A2V5LFA8"/>
<keyword evidence="2" id="KW-1185">Reference proteome</keyword>